<dbReference type="RefSeq" id="WP_111471718.1">
    <property type="nucleotide sequence ID" value="NZ_QLIX01000020.1"/>
</dbReference>
<accession>A0A327M1S2</accession>
<evidence type="ECO:0000313" key="2">
    <source>
        <dbReference type="Proteomes" id="UP000249065"/>
    </source>
</evidence>
<evidence type="ECO:0000313" key="1">
    <source>
        <dbReference type="EMBL" id="RAI57201.1"/>
    </source>
</evidence>
<proteinExistence type="predicted"/>
<reference evidence="2" key="1">
    <citation type="submission" date="2018-06" db="EMBL/GenBank/DDBJ databases">
        <authorList>
            <person name="Khan S.A."/>
        </authorList>
    </citation>
    <scope>NUCLEOTIDE SEQUENCE [LARGE SCALE GENOMIC DNA]</scope>
    <source>
        <strain evidence="2">DB-1506</strain>
    </source>
</reference>
<dbReference type="EMBL" id="QLIX01000020">
    <property type="protein sequence ID" value="RAI57201.1"/>
    <property type="molecule type" value="Genomic_DNA"/>
</dbReference>
<protein>
    <submittedName>
        <fullName evidence="1">Uncharacterized protein</fullName>
    </submittedName>
</protein>
<dbReference type="OrthoDB" id="8250574at2"/>
<sequence>MLFRELSNEQRRQRIDAPQLYEAYLVTRGDLARRMVWQEVSGKDYLYRRVGKVHRSLGPRAPRTEEAYDAFERGKAAAQEREAAMETRLAEMAPVNRALGPVRGALREASSTGTEPPRIEW</sequence>
<name>A0A327M1S2_9PROT</name>
<comment type="caution">
    <text evidence="1">The sequence shown here is derived from an EMBL/GenBank/DDBJ whole genome shotgun (WGS) entry which is preliminary data.</text>
</comment>
<dbReference type="AlphaFoldDB" id="A0A327M1S2"/>
<gene>
    <name evidence="1" type="ORF">DOO78_20390</name>
</gene>
<dbReference type="Proteomes" id="UP000249065">
    <property type="component" value="Unassembled WGS sequence"/>
</dbReference>
<keyword evidence="2" id="KW-1185">Reference proteome</keyword>
<organism evidence="1 2">
    <name type="scientific">Roseicella frigidaeris</name>
    <dbReference type="NCBI Taxonomy" id="2230885"/>
    <lineage>
        <taxon>Bacteria</taxon>
        <taxon>Pseudomonadati</taxon>
        <taxon>Pseudomonadota</taxon>
        <taxon>Alphaproteobacteria</taxon>
        <taxon>Acetobacterales</taxon>
        <taxon>Roseomonadaceae</taxon>
        <taxon>Roseicella</taxon>
    </lineage>
</organism>